<dbReference type="Proteomes" id="UP000292052">
    <property type="component" value="Unassembled WGS sequence"/>
</dbReference>
<reference evidence="1 2" key="1">
    <citation type="submission" date="2017-03" db="EMBL/GenBank/DDBJ databases">
        <title>Genome of the blue death feigning beetle - Asbolus verrucosus.</title>
        <authorList>
            <person name="Rider S.D."/>
        </authorList>
    </citation>
    <scope>NUCLEOTIDE SEQUENCE [LARGE SCALE GENOMIC DNA]</scope>
    <source>
        <strain evidence="1">Butters</strain>
        <tissue evidence="1">Head and leg muscle</tissue>
    </source>
</reference>
<gene>
    <name evidence="1" type="ORF">BDFB_001913</name>
</gene>
<protein>
    <submittedName>
        <fullName evidence="1">Uncharacterized protein</fullName>
    </submittedName>
</protein>
<comment type="caution">
    <text evidence="1">The sequence shown here is derived from an EMBL/GenBank/DDBJ whole genome shotgun (WGS) entry which is preliminary data.</text>
</comment>
<evidence type="ECO:0000313" key="1">
    <source>
        <dbReference type="EMBL" id="RZC38932.1"/>
    </source>
</evidence>
<dbReference type="AlphaFoldDB" id="A0A482W1A7"/>
<accession>A0A482W1A7</accession>
<proteinExistence type="predicted"/>
<sequence length="27" mass="3310">MIPFGIIFSKCHQTRKWRMVLFRTSLL</sequence>
<evidence type="ECO:0000313" key="2">
    <source>
        <dbReference type="Proteomes" id="UP000292052"/>
    </source>
</evidence>
<keyword evidence="2" id="KW-1185">Reference proteome</keyword>
<name>A0A482W1A7_ASBVE</name>
<organism evidence="1 2">
    <name type="scientific">Asbolus verrucosus</name>
    <name type="common">Desert ironclad beetle</name>
    <dbReference type="NCBI Taxonomy" id="1661398"/>
    <lineage>
        <taxon>Eukaryota</taxon>
        <taxon>Metazoa</taxon>
        <taxon>Ecdysozoa</taxon>
        <taxon>Arthropoda</taxon>
        <taxon>Hexapoda</taxon>
        <taxon>Insecta</taxon>
        <taxon>Pterygota</taxon>
        <taxon>Neoptera</taxon>
        <taxon>Endopterygota</taxon>
        <taxon>Coleoptera</taxon>
        <taxon>Polyphaga</taxon>
        <taxon>Cucujiformia</taxon>
        <taxon>Tenebrionidae</taxon>
        <taxon>Pimeliinae</taxon>
        <taxon>Asbolus</taxon>
    </lineage>
</organism>
<dbReference type="EMBL" id="QDEB01038778">
    <property type="protein sequence ID" value="RZC38932.1"/>
    <property type="molecule type" value="Genomic_DNA"/>
</dbReference>